<sequence length="93" mass="10724">MHEKYRRITEIKAQTDQLLTQLSEGEYRSLDVWANNLTHLKLAFGTFSPFMSDPVFLAWLKQHDAVMVSEIAMTGRALMALQNFFRVASKQFG</sequence>
<proteinExistence type="predicted"/>
<dbReference type="EMBL" id="VWXC01000030">
    <property type="protein sequence ID" value="NIG22078.1"/>
    <property type="molecule type" value="Genomic_DNA"/>
</dbReference>
<keyword evidence="2" id="KW-1185">Reference proteome</keyword>
<organism evidence="1 2">
    <name type="scientific">Candidatus Pantoea communis</name>
    <dbReference type="NCBI Taxonomy" id="2608354"/>
    <lineage>
        <taxon>Bacteria</taxon>
        <taxon>Pseudomonadati</taxon>
        <taxon>Pseudomonadota</taxon>
        <taxon>Gammaproteobacteria</taxon>
        <taxon>Enterobacterales</taxon>
        <taxon>Erwiniaceae</taxon>
        <taxon>Pantoea</taxon>
    </lineage>
</organism>
<evidence type="ECO:0000313" key="1">
    <source>
        <dbReference type="EMBL" id="NIG22078.1"/>
    </source>
</evidence>
<dbReference type="Proteomes" id="UP001515780">
    <property type="component" value="Unassembled WGS sequence"/>
</dbReference>
<reference evidence="1 2" key="1">
    <citation type="journal article" date="2019" name="bioRxiv">
        <title>Bacteria contribute to plant secondary compound degradation in a generalist herbivore system.</title>
        <authorList>
            <person name="Francoeur C.B."/>
            <person name="Khadempour L."/>
            <person name="Moreira-Soto R.D."/>
            <person name="Gotting K."/>
            <person name="Book A.J."/>
            <person name="Pinto-Tomas A.A."/>
            <person name="Keefover-Ring K."/>
            <person name="Currie C.R."/>
        </authorList>
    </citation>
    <scope>NUCLEOTIDE SEQUENCE [LARGE SCALE GENOMIC DNA]</scope>
    <source>
        <strain evidence="1">Al-1710</strain>
    </source>
</reference>
<name>A0ABX0RY62_9GAMM</name>
<accession>A0ABX0RY62</accession>
<evidence type="ECO:0000313" key="2">
    <source>
        <dbReference type="Proteomes" id="UP001515780"/>
    </source>
</evidence>
<gene>
    <name evidence="1" type="ORF">F3J37_25800</name>
</gene>
<comment type="caution">
    <text evidence="1">The sequence shown here is derived from an EMBL/GenBank/DDBJ whole genome shotgun (WGS) entry which is preliminary data.</text>
</comment>
<dbReference type="RefSeq" id="WP_034828063.1">
    <property type="nucleotide sequence ID" value="NZ_VWXC01000030.1"/>
</dbReference>
<protein>
    <submittedName>
        <fullName evidence="1">Uncharacterized protein</fullName>
    </submittedName>
</protein>